<reference evidence="3" key="1">
    <citation type="journal article" date="2020" name="Stud. Mycol.">
        <title>101 Dothideomycetes genomes: a test case for predicting lifestyles and emergence of pathogens.</title>
        <authorList>
            <person name="Haridas S."/>
            <person name="Albert R."/>
            <person name="Binder M."/>
            <person name="Bloem J."/>
            <person name="Labutti K."/>
            <person name="Salamov A."/>
            <person name="Andreopoulos B."/>
            <person name="Baker S."/>
            <person name="Barry K."/>
            <person name="Bills G."/>
            <person name="Bluhm B."/>
            <person name="Cannon C."/>
            <person name="Castanera R."/>
            <person name="Culley D."/>
            <person name="Daum C."/>
            <person name="Ezra D."/>
            <person name="Gonzalez J."/>
            <person name="Henrissat B."/>
            <person name="Kuo A."/>
            <person name="Liang C."/>
            <person name="Lipzen A."/>
            <person name="Lutzoni F."/>
            <person name="Magnuson J."/>
            <person name="Mondo S."/>
            <person name="Nolan M."/>
            <person name="Ohm R."/>
            <person name="Pangilinan J."/>
            <person name="Park H.-J."/>
            <person name="Ramirez L."/>
            <person name="Alfaro M."/>
            <person name="Sun H."/>
            <person name="Tritt A."/>
            <person name="Yoshinaga Y."/>
            <person name="Zwiers L.-H."/>
            <person name="Turgeon B."/>
            <person name="Goodwin S."/>
            <person name="Spatafora J."/>
            <person name="Crous P."/>
            <person name="Grigoriev I."/>
        </authorList>
    </citation>
    <scope>NUCLEOTIDE SEQUENCE</scope>
    <source>
        <strain evidence="3">CBS 113818</strain>
    </source>
</reference>
<dbReference type="EMBL" id="MU006240">
    <property type="protein sequence ID" value="KAF2820749.1"/>
    <property type="molecule type" value="Genomic_DNA"/>
</dbReference>
<dbReference type="InterPro" id="IPR023606">
    <property type="entry name" value="CoA-Trfase_III_dom_1_sf"/>
</dbReference>
<evidence type="ECO:0000313" key="4">
    <source>
        <dbReference type="Proteomes" id="UP000799424"/>
    </source>
</evidence>
<proteinExistence type="inferred from homology"/>
<dbReference type="OrthoDB" id="2308815at2759"/>
<dbReference type="InterPro" id="IPR003673">
    <property type="entry name" value="CoA-Trfase_fam_III"/>
</dbReference>
<accession>A0A6A6ZJ93</accession>
<dbReference type="InterPro" id="IPR052985">
    <property type="entry name" value="CoA-trans_III_biosynth/detox"/>
</dbReference>
<evidence type="ECO:0000313" key="3">
    <source>
        <dbReference type="EMBL" id="KAF2820749.1"/>
    </source>
</evidence>
<dbReference type="AlphaFoldDB" id="A0A6A6ZJ93"/>
<organism evidence="3 4">
    <name type="scientific">Ophiobolus disseminans</name>
    <dbReference type="NCBI Taxonomy" id="1469910"/>
    <lineage>
        <taxon>Eukaryota</taxon>
        <taxon>Fungi</taxon>
        <taxon>Dikarya</taxon>
        <taxon>Ascomycota</taxon>
        <taxon>Pezizomycotina</taxon>
        <taxon>Dothideomycetes</taxon>
        <taxon>Pleosporomycetidae</taxon>
        <taxon>Pleosporales</taxon>
        <taxon>Pleosporineae</taxon>
        <taxon>Phaeosphaeriaceae</taxon>
        <taxon>Ophiobolus</taxon>
    </lineage>
</organism>
<protein>
    <submittedName>
        <fullName evidence="3">Alpha-methylacyl-CoA racemase</fullName>
    </submittedName>
</protein>
<name>A0A6A6ZJ93_9PLEO</name>
<dbReference type="Proteomes" id="UP000799424">
    <property type="component" value="Unassembled WGS sequence"/>
</dbReference>
<dbReference type="PANTHER" id="PTHR48229:SF2">
    <property type="entry name" value="CAIB_BAIF FAMILY PROTEIN"/>
    <property type="match status" value="1"/>
</dbReference>
<evidence type="ECO:0000256" key="1">
    <source>
        <dbReference type="ARBA" id="ARBA00008383"/>
    </source>
</evidence>
<feature type="region of interest" description="Disordered" evidence="2">
    <location>
        <begin position="1"/>
        <end position="22"/>
    </location>
</feature>
<dbReference type="GO" id="GO:0003824">
    <property type="term" value="F:catalytic activity"/>
    <property type="evidence" value="ECO:0007669"/>
    <property type="project" value="InterPro"/>
</dbReference>
<dbReference type="SUPFAM" id="SSF89796">
    <property type="entry name" value="CoA-transferase family III (CaiB/BaiF)"/>
    <property type="match status" value="2"/>
</dbReference>
<sequence>MATNGDVGHTNSTNGVGANKKTYSIPNETRKIFQEGILRNPLIAQTLPKDIEECASAVQFEGTSNPSIPINWRFTESISALKGLEAAMVNVLLKRKYNLEPQEAIINTDHAQLFFMSILLNTIDPKGEAISSASMFSPTGRIAYNKIFKDADLHNGTSTVYRTSATNIYRCKDGRYFHLHGSMNPEPTQDSVGLPHNQDVATPEESWAPYEEKLAQIDSSEMQRLASDVYKQAGTICWTTEEFKNSEHGKANAHVGLYDIHDVKNEKQPASWWPESPETSPRRPLAGLKVVDLTRIIAAPAMTRGLAELGASVMRVTAEHITDMSSLHVDLSWGKWCSYLDFRKEADREKLRALILEADVVVQGYRPDVLNKYGFGMDDLLELTKDRERGLIVVRENCYGWNGPWSYRSGWQQISDACCGVSMEFGRAMGNDEPVTPVFPNSDFCTGTSGVIGVLDAILRRGAEGGSYKVDVALNYYSQWLVNSVGVYPENIWQDVWTRNGRQVFRHHHNMGYALPRYMQMLKTNSSDVLFKSEFFEIRRSDAIGKDVKVVKPIVQYPAGKVELKYNVGTRGNGVDQPRWPEDLMTEIVA</sequence>
<dbReference type="Gene3D" id="3.40.50.10540">
    <property type="entry name" value="Crotonobetainyl-coa:carnitine coa-transferase, domain 1"/>
    <property type="match status" value="1"/>
</dbReference>
<evidence type="ECO:0000256" key="2">
    <source>
        <dbReference type="SAM" id="MobiDB-lite"/>
    </source>
</evidence>
<comment type="similarity">
    <text evidence="1">Belongs to the CoA-transferase III family.</text>
</comment>
<dbReference type="Pfam" id="PF02515">
    <property type="entry name" value="CoA_transf_3"/>
    <property type="match status" value="1"/>
</dbReference>
<dbReference type="PANTHER" id="PTHR48229">
    <property type="entry name" value="CAIB/BAIF FAMILY ENZYME (AFU_ORTHOLOGUE AFUA_1G05360)-RELATED"/>
    <property type="match status" value="1"/>
</dbReference>
<keyword evidence="4" id="KW-1185">Reference proteome</keyword>
<gene>
    <name evidence="3" type="ORF">CC86DRAFT_333407</name>
</gene>